<dbReference type="AlphaFoldDB" id="A0A2N8PR06"/>
<evidence type="ECO:0000313" key="2">
    <source>
        <dbReference type="Proteomes" id="UP000236047"/>
    </source>
</evidence>
<comment type="caution">
    <text evidence="1">The sequence shown here is derived from an EMBL/GenBank/DDBJ whole genome shotgun (WGS) entry which is preliminary data.</text>
</comment>
<dbReference type="Proteomes" id="UP000236047">
    <property type="component" value="Unassembled WGS sequence"/>
</dbReference>
<evidence type="ECO:0000313" key="1">
    <source>
        <dbReference type="EMBL" id="PNE43401.1"/>
    </source>
</evidence>
<protein>
    <submittedName>
        <fullName evidence="1">Uncharacterized protein</fullName>
    </submittedName>
</protein>
<name>A0A2N8PR06_STRNR</name>
<organism evidence="1 2">
    <name type="scientific">Streptomyces noursei</name>
    <name type="common">Streptomyces albulus</name>
    <dbReference type="NCBI Taxonomy" id="1971"/>
    <lineage>
        <taxon>Bacteria</taxon>
        <taxon>Bacillati</taxon>
        <taxon>Actinomycetota</taxon>
        <taxon>Actinomycetes</taxon>
        <taxon>Kitasatosporales</taxon>
        <taxon>Streptomycetaceae</taxon>
        <taxon>Streptomyces</taxon>
    </lineage>
</organism>
<dbReference type="EMBL" id="LJSN01000001">
    <property type="protein sequence ID" value="PNE43401.1"/>
    <property type="molecule type" value="Genomic_DNA"/>
</dbReference>
<keyword evidence="2" id="KW-1185">Reference proteome</keyword>
<sequence>MTRTIEEPEIDRRSATSPYFGRFTCEICGDDFSVHRWLTVKECEFTDIATQETWPGLTVIACDRS</sequence>
<gene>
    <name evidence="1" type="ORF">AOB60_00175</name>
</gene>
<proteinExistence type="predicted"/>
<reference evidence="2" key="1">
    <citation type="submission" date="2015-09" db="EMBL/GenBank/DDBJ databases">
        <authorList>
            <person name="Graham D.E."/>
            <person name="Mahan K.M."/>
            <person name="Klingeman D.M."/>
            <person name="Fida T."/>
            <person name="Giannone R.J."/>
            <person name="Hettich R.L."/>
            <person name="Parry R.J."/>
            <person name="Spain J.C."/>
        </authorList>
    </citation>
    <scope>NUCLEOTIDE SEQUENCE [LARGE SCALE GENOMIC DNA]</scope>
    <source>
        <strain evidence="2">JCM 4701</strain>
    </source>
</reference>
<accession>A0A2N8PR06</accession>